<organism evidence="3 4">
    <name type="scientific">Sporothrix bragantina</name>
    <dbReference type="NCBI Taxonomy" id="671064"/>
    <lineage>
        <taxon>Eukaryota</taxon>
        <taxon>Fungi</taxon>
        <taxon>Dikarya</taxon>
        <taxon>Ascomycota</taxon>
        <taxon>Pezizomycotina</taxon>
        <taxon>Sordariomycetes</taxon>
        <taxon>Sordariomycetidae</taxon>
        <taxon>Ophiostomatales</taxon>
        <taxon>Ophiostomataceae</taxon>
        <taxon>Sporothrix</taxon>
    </lineage>
</organism>
<dbReference type="InterPro" id="IPR025444">
    <property type="entry name" value="Monooxy_af470"/>
</dbReference>
<evidence type="ECO:0000256" key="2">
    <source>
        <dbReference type="SAM" id="Phobius"/>
    </source>
</evidence>
<keyword evidence="2" id="KW-0472">Membrane</keyword>
<feature type="transmembrane region" description="Helical" evidence="2">
    <location>
        <begin position="38"/>
        <end position="67"/>
    </location>
</feature>
<reference evidence="3 4" key="1">
    <citation type="submission" date="2024-01" db="EMBL/GenBank/DDBJ databases">
        <authorList>
            <person name="Allen C."/>
            <person name="Tagirdzhanova G."/>
        </authorList>
    </citation>
    <scope>NUCLEOTIDE SEQUENCE [LARGE SCALE GENOMIC DNA]</scope>
</reference>
<evidence type="ECO:0000313" key="3">
    <source>
        <dbReference type="EMBL" id="CAK7221751.1"/>
    </source>
</evidence>
<keyword evidence="2" id="KW-1133">Transmembrane helix</keyword>
<gene>
    <name evidence="3" type="ORF">SBRCBS47491_004634</name>
</gene>
<feature type="region of interest" description="Disordered" evidence="1">
    <location>
        <begin position="277"/>
        <end position="301"/>
    </location>
</feature>
<evidence type="ECO:0000313" key="4">
    <source>
        <dbReference type="Proteomes" id="UP001642406"/>
    </source>
</evidence>
<name>A0ABP0BRM7_9PEZI</name>
<accession>A0ABP0BRM7</accession>
<dbReference type="Pfam" id="PF13826">
    <property type="entry name" value="Monooxy_af470-like"/>
    <property type="match status" value="1"/>
</dbReference>
<protein>
    <submittedName>
        <fullName evidence="3">Uncharacterized protein</fullName>
    </submittedName>
</protein>
<keyword evidence="2" id="KW-0812">Transmembrane</keyword>
<evidence type="ECO:0000256" key="1">
    <source>
        <dbReference type="SAM" id="MobiDB-lite"/>
    </source>
</evidence>
<sequence length="301" mass="33834">MSSFPPLLQPVDKRPPSQFWYPQREINYLRDAFQLQTWIAVGAILQAILVAVLPLNWAVVPAAVYLATRIIDTLLIWGQLRSNPHMDGVVTRKTSAQFPGSTVPAQQPLVVIQLAARCNHALGNLHPHMDAIGKFFERMIAELEADVIDKKDEYDYLGAKTFLANERTTANEIMVLVYFRSYEGMHKFSHATGGAHRDAWIWWNNVVVGKKSTNGHLFGIMHEVYEMPAQNWESIYVNYHPTSFGAASFRKDVVDTVTGKKTTQWVSPLVDASRGRLSTSRGRLAATQGEDNDKYGNSPYA</sequence>
<dbReference type="EMBL" id="CAWUHC010000036">
    <property type="protein sequence ID" value="CAK7221751.1"/>
    <property type="molecule type" value="Genomic_DNA"/>
</dbReference>
<keyword evidence="4" id="KW-1185">Reference proteome</keyword>
<dbReference type="Proteomes" id="UP001642406">
    <property type="component" value="Unassembled WGS sequence"/>
</dbReference>
<proteinExistence type="predicted"/>
<comment type="caution">
    <text evidence="3">The sequence shown here is derived from an EMBL/GenBank/DDBJ whole genome shotgun (WGS) entry which is preliminary data.</text>
</comment>